<dbReference type="RefSeq" id="WP_183310954.1">
    <property type="nucleotide sequence ID" value="NZ_JACIEW010000004.1"/>
</dbReference>
<dbReference type="InterPro" id="IPR001509">
    <property type="entry name" value="Epimerase_deHydtase"/>
</dbReference>
<evidence type="ECO:0000259" key="2">
    <source>
        <dbReference type="Pfam" id="PF01370"/>
    </source>
</evidence>
<name>A0A7W6IMB1_9HYPH</name>
<dbReference type="Pfam" id="PF01370">
    <property type="entry name" value="Epimerase"/>
    <property type="match status" value="1"/>
</dbReference>
<organism evidence="3 4">
    <name type="scientific">Devosia subaequoris</name>
    <dbReference type="NCBI Taxonomy" id="395930"/>
    <lineage>
        <taxon>Bacteria</taxon>
        <taxon>Pseudomonadati</taxon>
        <taxon>Pseudomonadota</taxon>
        <taxon>Alphaproteobacteria</taxon>
        <taxon>Hyphomicrobiales</taxon>
        <taxon>Devosiaceae</taxon>
        <taxon>Devosia</taxon>
    </lineage>
</organism>
<dbReference type="InterPro" id="IPR036291">
    <property type="entry name" value="NAD(P)-bd_dom_sf"/>
</dbReference>
<accession>A0A7W6IMB1</accession>
<dbReference type="EMBL" id="JACIEW010000004">
    <property type="protein sequence ID" value="MBB4052230.1"/>
    <property type="molecule type" value="Genomic_DNA"/>
</dbReference>
<reference evidence="3 4" key="1">
    <citation type="submission" date="2020-08" db="EMBL/GenBank/DDBJ databases">
        <title>Genomic Encyclopedia of Type Strains, Phase IV (KMG-IV): sequencing the most valuable type-strain genomes for metagenomic binning, comparative biology and taxonomic classification.</title>
        <authorList>
            <person name="Goeker M."/>
        </authorList>
    </citation>
    <scope>NUCLEOTIDE SEQUENCE [LARGE SCALE GENOMIC DNA]</scope>
    <source>
        <strain evidence="3 4">DSM 23447</strain>
    </source>
</reference>
<feature type="domain" description="NAD-dependent epimerase/dehydratase" evidence="2">
    <location>
        <begin position="90"/>
        <end position="203"/>
    </location>
</feature>
<evidence type="ECO:0000313" key="4">
    <source>
        <dbReference type="Proteomes" id="UP000547011"/>
    </source>
</evidence>
<comment type="caution">
    <text evidence="3">The sequence shown here is derived from an EMBL/GenBank/DDBJ whole genome shotgun (WGS) entry which is preliminary data.</text>
</comment>
<dbReference type="Proteomes" id="UP000547011">
    <property type="component" value="Unassembled WGS sequence"/>
</dbReference>
<dbReference type="CDD" id="cd05266">
    <property type="entry name" value="SDR_a4"/>
    <property type="match status" value="1"/>
</dbReference>
<dbReference type="Gene3D" id="3.40.50.720">
    <property type="entry name" value="NAD(P)-binding Rossmann-like Domain"/>
    <property type="match status" value="1"/>
</dbReference>
<gene>
    <name evidence="3" type="ORF">GGR20_001873</name>
</gene>
<proteinExistence type="predicted"/>
<keyword evidence="4" id="KW-1185">Reference proteome</keyword>
<protein>
    <submittedName>
        <fullName evidence="3">Nucleoside-diphosphate-sugar epimerase</fullName>
    </submittedName>
</protein>
<sequence>MNQAIFFGLGFSSINAAQAMRENGFARIGGTVRSPEKAAQLRADDIEAVLFDGTAPGPEVKRALAEASHVVLSIAPDEGGDPVLAHHRADLAAARGLQWLCYYSTVGVYGDFGGEWIDETAPLVPRNMRSDRRVLAEQAWRDFAAERGMPLCILRLAGIYGPGRSTFDKLRAGTARRVIKPGQVFNRIHVADIARVTALAANRRLDGTFNLADDEPAPPQDVIAHAAQMIGMDVPPDLPIGTAEMTPMQRSFYRDNKRVSNQAIKQALGIELLYPTYRAGLSQILESEQ</sequence>
<evidence type="ECO:0000313" key="3">
    <source>
        <dbReference type="EMBL" id="MBB4052230.1"/>
    </source>
</evidence>
<dbReference type="PANTHER" id="PTHR43574">
    <property type="entry name" value="EPIMERASE-RELATED"/>
    <property type="match status" value="1"/>
</dbReference>
<keyword evidence="1" id="KW-0520">NAD</keyword>
<evidence type="ECO:0000256" key="1">
    <source>
        <dbReference type="ARBA" id="ARBA00023027"/>
    </source>
</evidence>
<dbReference type="SUPFAM" id="SSF51735">
    <property type="entry name" value="NAD(P)-binding Rossmann-fold domains"/>
    <property type="match status" value="1"/>
</dbReference>
<dbReference type="AlphaFoldDB" id="A0A7W6IMB1"/>